<dbReference type="PANTHER" id="PTHR31834:SF1">
    <property type="entry name" value="INITIATION-SPECIFIC ALPHA-1,6-MANNOSYLTRANSFERASE"/>
    <property type="match status" value="1"/>
</dbReference>
<accession>A0A9P6WHB5</accession>
<protein>
    <submittedName>
        <fullName evidence="3">Membrane-bound alpha-1,6- mannosyltransferase Initiation-specific</fullName>
    </submittedName>
</protein>
<organism evidence="3 4">
    <name type="scientific">Pichia californica</name>
    <dbReference type="NCBI Taxonomy" id="460514"/>
    <lineage>
        <taxon>Eukaryota</taxon>
        <taxon>Fungi</taxon>
        <taxon>Dikarya</taxon>
        <taxon>Ascomycota</taxon>
        <taxon>Saccharomycotina</taxon>
        <taxon>Pichiomycetes</taxon>
        <taxon>Pichiales</taxon>
        <taxon>Pichiaceae</taxon>
        <taxon>Pichia</taxon>
    </lineage>
</organism>
<keyword evidence="2" id="KW-1133">Transmembrane helix</keyword>
<gene>
    <name evidence="3" type="primary">OCH1_2</name>
    <name evidence="3" type="ORF">C6P40_003457</name>
</gene>
<keyword evidence="2" id="KW-0472">Membrane</keyword>
<dbReference type="Proteomes" id="UP000697127">
    <property type="component" value="Unassembled WGS sequence"/>
</dbReference>
<dbReference type="Gene3D" id="3.90.550.20">
    <property type="match status" value="1"/>
</dbReference>
<keyword evidence="3" id="KW-0808">Transferase</keyword>
<dbReference type="Pfam" id="PF04488">
    <property type="entry name" value="Gly_transf_sug"/>
    <property type="match status" value="1"/>
</dbReference>
<evidence type="ECO:0000256" key="2">
    <source>
        <dbReference type="SAM" id="Phobius"/>
    </source>
</evidence>
<dbReference type="EMBL" id="PUHW01000391">
    <property type="protein sequence ID" value="KAG0686744.1"/>
    <property type="molecule type" value="Genomic_DNA"/>
</dbReference>
<comment type="similarity">
    <text evidence="1">Belongs to the glycosyltransferase 32 family.</text>
</comment>
<evidence type="ECO:0000313" key="3">
    <source>
        <dbReference type="EMBL" id="KAG0686744.1"/>
    </source>
</evidence>
<dbReference type="InterPro" id="IPR007577">
    <property type="entry name" value="GlycoTrfase_DXD_sugar-bd_CS"/>
</dbReference>
<keyword evidence="3" id="KW-0328">Glycosyltransferase</keyword>
<name>A0A9P6WHB5_9ASCO</name>
<keyword evidence="4" id="KW-1185">Reference proteome</keyword>
<dbReference type="InterPro" id="IPR039367">
    <property type="entry name" value="Och1-like"/>
</dbReference>
<comment type="caution">
    <text evidence="3">The sequence shown here is derived from an EMBL/GenBank/DDBJ whole genome shotgun (WGS) entry which is preliminary data.</text>
</comment>
<dbReference type="PANTHER" id="PTHR31834">
    <property type="entry name" value="INITIATION-SPECIFIC ALPHA-1,6-MANNOSYLTRANSFERASE"/>
    <property type="match status" value="1"/>
</dbReference>
<evidence type="ECO:0000313" key="4">
    <source>
        <dbReference type="Proteomes" id="UP000697127"/>
    </source>
</evidence>
<dbReference type="GO" id="GO:0000136">
    <property type="term" value="C:mannan polymerase complex"/>
    <property type="evidence" value="ECO:0007669"/>
    <property type="project" value="TreeGrafter"/>
</dbReference>
<dbReference type="GO" id="GO:0000009">
    <property type="term" value="F:alpha-1,6-mannosyltransferase activity"/>
    <property type="evidence" value="ECO:0007669"/>
    <property type="project" value="InterPro"/>
</dbReference>
<reference evidence="3" key="1">
    <citation type="submission" date="2020-11" db="EMBL/GenBank/DDBJ databases">
        <title>Kefir isolates.</title>
        <authorList>
            <person name="Marcisauskas S."/>
            <person name="Kim Y."/>
            <person name="Blasche S."/>
        </authorList>
    </citation>
    <scope>NUCLEOTIDE SEQUENCE</scope>
    <source>
        <strain evidence="3">Olga-1</strain>
    </source>
</reference>
<feature type="transmembrane region" description="Helical" evidence="2">
    <location>
        <begin position="37"/>
        <end position="56"/>
    </location>
</feature>
<dbReference type="SUPFAM" id="SSF53448">
    <property type="entry name" value="Nucleotide-diphospho-sugar transferases"/>
    <property type="match status" value="1"/>
</dbReference>
<proteinExistence type="inferred from homology"/>
<dbReference type="InterPro" id="IPR029044">
    <property type="entry name" value="Nucleotide-diphossugar_trans"/>
</dbReference>
<dbReference type="GO" id="GO:0006487">
    <property type="term" value="P:protein N-linked glycosylation"/>
    <property type="evidence" value="ECO:0007669"/>
    <property type="project" value="TreeGrafter"/>
</dbReference>
<evidence type="ECO:0000256" key="1">
    <source>
        <dbReference type="ARBA" id="ARBA00009003"/>
    </source>
</evidence>
<sequence>MDYISIPDDSSTRSFKKQFKRLKSDIINNNGNIRKRLSIFAISLIFFWFFITPIFTHRHSNNNNKNKNKNLKNTAINEFELISPSTVNYNMKTYFNPLIKKYNKLPINSSLRAQLAFNFPYDENSKISNNIFQTWKVPINDPLFPKHFTRLSKSWSLKNPNFTHNIITDNMIDEWIQQEFSNIPKIIKAWKLMPKFILKADFFRYLVIFARGGIYSDIDTSCLKSIDDWALFNPDYLLNDENSNNEKNLNQIGLAIGIEADPDRPDWAEWYARRIQFVQWTIVGKKGHPFLRELISRVVEETLRKEKLGTLNKIEGKDGGGDIMSWTGPGMFTDTFFDYLNNIQSDGKYGDGFGIGTKYWNEGKRYNLKAQELDNNGLPLHTNDMPINWLDFTHLKTPKIYDDIMILPITSFSPGVGQMGSLSPKHELAFVMHMFEGSWKP</sequence>
<dbReference type="AlphaFoldDB" id="A0A9P6WHB5"/>
<keyword evidence="2" id="KW-0812">Transmembrane</keyword>